<proteinExistence type="predicted"/>
<name>A0ABY7CLG1_9BASI</name>
<dbReference type="PANTHER" id="PTHR45992">
    <property type="entry name" value="EUKARYOTIC ELONGATION FACTOR 2 KINASE-RELATED"/>
    <property type="match status" value="1"/>
</dbReference>
<protein>
    <submittedName>
        <fullName evidence="2">Uncharacterized protein</fullName>
    </submittedName>
</protein>
<feature type="compositionally biased region" description="Polar residues" evidence="1">
    <location>
        <begin position="54"/>
        <end position="72"/>
    </location>
</feature>
<dbReference type="GeneID" id="77811335"/>
<sequence length="380" mass="42015">MPDICRAEKDTRSSPASIMPTCAKCQRWTSAALTFSWCSKCLKGTGSHDKSEASSHNPPSFVNSFDSQPTSHSRPKKKPTSSRIRPLSDSTSSSSQPPVGSKEYFRSAITAKRKKPSAAPYPKKKPTTAALKETKFAPSPNIRLIDCGLVLYKGKKPANNPLLFNIKQTVDVNNPNLFEELRAQLLSRFTPEILQKLSLDRLPRHAEQNASLLHGKSRLLDLNSLVFVVHKSTDRKPIQVDLAYQHPCEDSDSNKNQDEYSDSSEYLPSKAPSCRRKAQKISSDSDSPSSDAELPSIEVLSTRPHTQKTFSNYKSHPSDSNRTNKSHPARPSKAVKKSDSWAANGVAWVLQVYLPKSVTLAGLYPQRFQSILQAGSTHTA</sequence>
<feature type="compositionally biased region" description="Polar residues" evidence="1">
    <location>
        <begin position="303"/>
        <end position="323"/>
    </location>
</feature>
<evidence type="ECO:0000313" key="2">
    <source>
        <dbReference type="EMBL" id="WAQ86076.1"/>
    </source>
</evidence>
<evidence type="ECO:0000256" key="1">
    <source>
        <dbReference type="SAM" id="MobiDB-lite"/>
    </source>
</evidence>
<dbReference type="Proteomes" id="UP001164743">
    <property type="component" value="Chromosome 6A"/>
</dbReference>
<dbReference type="InterPro" id="IPR051852">
    <property type="entry name" value="Alpha-type_PK"/>
</dbReference>
<evidence type="ECO:0000313" key="3">
    <source>
        <dbReference type="Proteomes" id="UP001164743"/>
    </source>
</evidence>
<dbReference type="EMBL" id="CP110426">
    <property type="protein sequence ID" value="WAQ86076.1"/>
    <property type="molecule type" value="Genomic_DNA"/>
</dbReference>
<feature type="compositionally biased region" description="Basic and acidic residues" evidence="1">
    <location>
        <begin position="247"/>
        <end position="258"/>
    </location>
</feature>
<gene>
    <name evidence="2" type="ORF">PtA15_6A706</name>
</gene>
<feature type="compositionally biased region" description="Low complexity" evidence="1">
    <location>
        <begin position="81"/>
        <end position="101"/>
    </location>
</feature>
<feature type="compositionally biased region" description="Basic residues" evidence="1">
    <location>
        <begin position="324"/>
        <end position="335"/>
    </location>
</feature>
<feature type="compositionally biased region" description="Low complexity" evidence="1">
    <location>
        <begin position="282"/>
        <end position="291"/>
    </location>
</feature>
<feature type="region of interest" description="Disordered" evidence="1">
    <location>
        <begin position="45"/>
        <end position="132"/>
    </location>
</feature>
<feature type="compositionally biased region" description="Basic residues" evidence="1">
    <location>
        <begin position="111"/>
        <end position="126"/>
    </location>
</feature>
<dbReference type="RefSeq" id="XP_053021631.1">
    <property type="nucleotide sequence ID" value="XM_053170440.1"/>
</dbReference>
<keyword evidence="3" id="KW-1185">Reference proteome</keyword>
<feature type="region of interest" description="Disordered" evidence="1">
    <location>
        <begin position="246"/>
        <end position="337"/>
    </location>
</feature>
<accession>A0ABY7CLG1</accession>
<reference evidence="2" key="1">
    <citation type="submission" date="2022-10" db="EMBL/GenBank/DDBJ databases">
        <title>Puccinia triticina Genome sequencing and assembly.</title>
        <authorList>
            <person name="Li C."/>
        </authorList>
    </citation>
    <scope>NUCLEOTIDE SEQUENCE</scope>
    <source>
        <strain evidence="2">Pt15</strain>
    </source>
</reference>
<dbReference type="PANTHER" id="PTHR45992:SF2">
    <property type="entry name" value="EUKARYOTIC ELONGATION FACTOR 2 KINASE"/>
    <property type="match status" value="1"/>
</dbReference>
<organism evidence="2 3">
    <name type="scientific">Puccinia triticina</name>
    <dbReference type="NCBI Taxonomy" id="208348"/>
    <lineage>
        <taxon>Eukaryota</taxon>
        <taxon>Fungi</taxon>
        <taxon>Dikarya</taxon>
        <taxon>Basidiomycota</taxon>
        <taxon>Pucciniomycotina</taxon>
        <taxon>Pucciniomycetes</taxon>
        <taxon>Pucciniales</taxon>
        <taxon>Pucciniaceae</taxon>
        <taxon>Puccinia</taxon>
    </lineage>
</organism>